<evidence type="ECO:0000256" key="5">
    <source>
        <dbReference type="ARBA" id="ARBA00022989"/>
    </source>
</evidence>
<protein>
    <submittedName>
        <fullName evidence="9">MFS transporter</fullName>
    </submittedName>
</protein>
<dbReference type="PANTHER" id="PTHR42718">
    <property type="entry name" value="MAJOR FACILITATOR SUPERFAMILY MULTIDRUG TRANSPORTER MFSC"/>
    <property type="match status" value="1"/>
</dbReference>
<feature type="transmembrane region" description="Helical" evidence="7">
    <location>
        <begin position="213"/>
        <end position="233"/>
    </location>
</feature>
<feature type="transmembrane region" description="Helical" evidence="7">
    <location>
        <begin position="454"/>
        <end position="477"/>
    </location>
</feature>
<feature type="domain" description="Major facilitator superfamily (MFS) profile" evidence="8">
    <location>
        <begin position="26"/>
        <end position="481"/>
    </location>
</feature>
<dbReference type="InterPro" id="IPR020846">
    <property type="entry name" value="MFS_dom"/>
</dbReference>
<dbReference type="InterPro" id="IPR004638">
    <property type="entry name" value="EmrB-like"/>
</dbReference>
<dbReference type="Pfam" id="PF07690">
    <property type="entry name" value="MFS_1"/>
    <property type="match status" value="1"/>
</dbReference>
<feature type="transmembrane region" description="Helical" evidence="7">
    <location>
        <begin position="24"/>
        <end position="48"/>
    </location>
</feature>
<evidence type="ECO:0000256" key="1">
    <source>
        <dbReference type="ARBA" id="ARBA00004651"/>
    </source>
</evidence>
<dbReference type="PROSITE" id="PS50850">
    <property type="entry name" value="MFS"/>
    <property type="match status" value="1"/>
</dbReference>
<gene>
    <name evidence="9" type="ORF">ACFPPB_01980</name>
</gene>
<dbReference type="RefSeq" id="WP_377323895.1">
    <property type="nucleotide sequence ID" value="NZ_JBHSNG010000002.1"/>
</dbReference>
<feature type="transmembrane region" description="Helical" evidence="7">
    <location>
        <begin position="283"/>
        <end position="306"/>
    </location>
</feature>
<feature type="transmembrane region" description="Helical" evidence="7">
    <location>
        <begin position="412"/>
        <end position="434"/>
    </location>
</feature>
<dbReference type="InterPro" id="IPR011701">
    <property type="entry name" value="MFS"/>
</dbReference>
<evidence type="ECO:0000313" key="9">
    <source>
        <dbReference type="EMBL" id="MFC5579889.1"/>
    </source>
</evidence>
<evidence type="ECO:0000313" key="10">
    <source>
        <dbReference type="Proteomes" id="UP001596111"/>
    </source>
</evidence>
<proteinExistence type="predicted"/>
<keyword evidence="10" id="KW-1185">Reference proteome</keyword>
<keyword evidence="5 7" id="KW-1133">Transmembrane helix</keyword>
<feature type="transmembrane region" description="Helical" evidence="7">
    <location>
        <begin position="349"/>
        <end position="368"/>
    </location>
</feature>
<keyword evidence="2" id="KW-0813">Transport</keyword>
<feature type="transmembrane region" description="Helical" evidence="7">
    <location>
        <begin position="245"/>
        <end position="262"/>
    </location>
</feature>
<evidence type="ECO:0000256" key="3">
    <source>
        <dbReference type="ARBA" id="ARBA00022475"/>
    </source>
</evidence>
<dbReference type="SUPFAM" id="SSF103473">
    <property type="entry name" value="MFS general substrate transporter"/>
    <property type="match status" value="1"/>
</dbReference>
<feature type="transmembrane region" description="Helical" evidence="7">
    <location>
        <begin position="318"/>
        <end position="337"/>
    </location>
</feature>
<sequence length="493" mass="51134">MDTAPTETPAMTPLGRHAHHDRRWLALTVLCLGVLMIVLDTTIVNVALPSIKTDLKFSDTSLAWVVNAYMLTYGGFLLLGGRLGDLYGHRRLFLIGIVVFTLASLGCGLSATQDVLVIARCVQGLGGAVVTAVALSLIMDLFTEAADRAKAMGIYGFVCAGGGSLGAMLGGVLTSSLSWHWVFLVNLPIGIGVVVLSLRLLPAVSGGSTSRHLDVLGAVTVTAALMLAVYAIVNGNELGWTSQRTLGQLLIAIALLAAFLLIETRVHTPLMPLRLFKLRNLAVSNIVGVLWAAAMFAWFFLCALYMQLVLGYNPMEVGLAFLPANLIMAVFSLGISAKLVMRFGIRRPLAAGLLLAAAGLLLFARAPVDGHFLMDILPGMVLLGLGAGIAFNPVLLAAMSDVSPSESGLASGVVNTAFMMGGALGLAILASLAASRSEGLLTSDHLPLAALAGGYQAAFLVGACFAALGALLGAAMLRASPAAAEEGQVASMP</sequence>
<feature type="transmembrane region" description="Helical" evidence="7">
    <location>
        <begin position="92"/>
        <end position="111"/>
    </location>
</feature>
<dbReference type="NCBIfam" id="TIGR00711">
    <property type="entry name" value="efflux_EmrB"/>
    <property type="match status" value="1"/>
</dbReference>
<dbReference type="InterPro" id="IPR036259">
    <property type="entry name" value="MFS_trans_sf"/>
</dbReference>
<dbReference type="EMBL" id="JBHSNG010000002">
    <property type="protein sequence ID" value="MFC5579889.1"/>
    <property type="molecule type" value="Genomic_DNA"/>
</dbReference>
<reference evidence="10" key="1">
    <citation type="journal article" date="2019" name="Int. J. Syst. Evol. Microbiol.">
        <title>The Global Catalogue of Microorganisms (GCM) 10K type strain sequencing project: providing services to taxonomists for standard genome sequencing and annotation.</title>
        <authorList>
            <consortium name="The Broad Institute Genomics Platform"/>
            <consortium name="The Broad Institute Genome Sequencing Center for Infectious Disease"/>
            <person name="Wu L."/>
            <person name="Ma J."/>
        </authorList>
    </citation>
    <scope>NUCLEOTIDE SEQUENCE [LARGE SCALE GENOMIC DNA]</scope>
    <source>
        <strain evidence="10">CGMCC 1.13587</strain>
    </source>
</reference>
<dbReference type="PANTHER" id="PTHR42718:SF46">
    <property type="entry name" value="BLR6921 PROTEIN"/>
    <property type="match status" value="1"/>
</dbReference>
<name>A0ABW0SSF3_9GAMM</name>
<comment type="caution">
    <text evidence="9">The sequence shown here is derived from an EMBL/GenBank/DDBJ whole genome shotgun (WGS) entry which is preliminary data.</text>
</comment>
<evidence type="ECO:0000256" key="2">
    <source>
        <dbReference type="ARBA" id="ARBA00022448"/>
    </source>
</evidence>
<evidence type="ECO:0000256" key="7">
    <source>
        <dbReference type="SAM" id="Phobius"/>
    </source>
</evidence>
<feature type="transmembrane region" description="Helical" evidence="7">
    <location>
        <begin position="154"/>
        <end position="173"/>
    </location>
</feature>
<feature type="transmembrane region" description="Helical" evidence="7">
    <location>
        <begin position="60"/>
        <end position="80"/>
    </location>
</feature>
<keyword evidence="4 7" id="KW-0812">Transmembrane</keyword>
<evidence type="ECO:0000259" key="8">
    <source>
        <dbReference type="PROSITE" id="PS50850"/>
    </source>
</evidence>
<feature type="transmembrane region" description="Helical" evidence="7">
    <location>
        <begin position="380"/>
        <end position="400"/>
    </location>
</feature>
<keyword evidence="3" id="KW-1003">Cell membrane</keyword>
<dbReference type="CDD" id="cd17321">
    <property type="entry name" value="MFS_MMR_MDR_like"/>
    <property type="match status" value="1"/>
</dbReference>
<evidence type="ECO:0000256" key="4">
    <source>
        <dbReference type="ARBA" id="ARBA00022692"/>
    </source>
</evidence>
<dbReference type="Gene3D" id="1.20.1250.20">
    <property type="entry name" value="MFS general substrate transporter like domains"/>
    <property type="match status" value="1"/>
</dbReference>
<feature type="transmembrane region" description="Helical" evidence="7">
    <location>
        <begin position="117"/>
        <end position="142"/>
    </location>
</feature>
<dbReference type="Gene3D" id="1.20.1720.10">
    <property type="entry name" value="Multidrug resistance protein D"/>
    <property type="match status" value="1"/>
</dbReference>
<comment type="subcellular location">
    <subcellularLocation>
        <location evidence="1">Cell membrane</location>
        <topology evidence="1">Multi-pass membrane protein</topology>
    </subcellularLocation>
</comment>
<feature type="transmembrane region" description="Helical" evidence="7">
    <location>
        <begin position="179"/>
        <end position="201"/>
    </location>
</feature>
<organism evidence="9 10">
    <name type="scientific">Rhodanobacter terrae</name>
    <dbReference type="NCBI Taxonomy" id="418647"/>
    <lineage>
        <taxon>Bacteria</taxon>
        <taxon>Pseudomonadati</taxon>
        <taxon>Pseudomonadota</taxon>
        <taxon>Gammaproteobacteria</taxon>
        <taxon>Lysobacterales</taxon>
        <taxon>Rhodanobacteraceae</taxon>
        <taxon>Rhodanobacter</taxon>
    </lineage>
</organism>
<dbReference type="PRINTS" id="PR01036">
    <property type="entry name" value="TCRTETB"/>
</dbReference>
<accession>A0ABW0SSF3</accession>
<dbReference type="Proteomes" id="UP001596111">
    <property type="component" value="Unassembled WGS sequence"/>
</dbReference>
<evidence type="ECO:0000256" key="6">
    <source>
        <dbReference type="ARBA" id="ARBA00023136"/>
    </source>
</evidence>
<keyword evidence="6 7" id="KW-0472">Membrane</keyword>